<feature type="coiled-coil region" evidence="1">
    <location>
        <begin position="10"/>
        <end position="118"/>
    </location>
</feature>
<reference evidence="2" key="2">
    <citation type="submission" date="2022-06" db="UniProtKB">
        <authorList>
            <consortium name="EnsemblMetazoa"/>
        </authorList>
    </citation>
    <scope>IDENTIFICATION</scope>
    <source>
        <strain evidence="2">DF5081</strain>
    </source>
</reference>
<name>A0A8R1EFV4_CAEJA</name>
<evidence type="ECO:0000313" key="2">
    <source>
        <dbReference type="EnsemblMetazoa" id="CJA34084.1"/>
    </source>
</evidence>
<proteinExistence type="predicted"/>
<dbReference type="PANTHER" id="PTHR43977">
    <property type="entry name" value="STRUCTURAL MAINTENANCE OF CHROMOSOMES PROTEIN 3"/>
    <property type="match status" value="1"/>
</dbReference>
<reference evidence="3" key="1">
    <citation type="submission" date="2010-08" db="EMBL/GenBank/DDBJ databases">
        <authorList>
            <consortium name="Caenorhabditis japonica Sequencing Consortium"/>
            <person name="Wilson R.K."/>
        </authorList>
    </citation>
    <scope>NUCLEOTIDE SEQUENCE [LARGE SCALE GENOMIC DNA]</scope>
    <source>
        <strain evidence="3">DF5081</strain>
    </source>
</reference>
<dbReference type="Proteomes" id="UP000005237">
    <property type="component" value="Unassembled WGS sequence"/>
</dbReference>
<keyword evidence="3" id="KW-1185">Reference proteome</keyword>
<evidence type="ECO:0000256" key="1">
    <source>
        <dbReference type="SAM" id="Coils"/>
    </source>
</evidence>
<accession>A0A8R1EFV4</accession>
<organism evidence="2 3">
    <name type="scientific">Caenorhabditis japonica</name>
    <dbReference type="NCBI Taxonomy" id="281687"/>
    <lineage>
        <taxon>Eukaryota</taxon>
        <taxon>Metazoa</taxon>
        <taxon>Ecdysozoa</taxon>
        <taxon>Nematoda</taxon>
        <taxon>Chromadorea</taxon>
        <taxon>Rhabditida</taxon>
        <taxon>Rhabditina</taxon>
        <taxon>Rhabditomorpha</taxon>
        <taxon>Rhabditoidea</taxon>
        <taxon>Rhabditidae</taxon>
        <taxon>Peloderinae</taxon>
        <taxon>Caenorhabditis</taxon>
    </lineage>
</organism>
<evidence type="ECO:0000313" key="3">
    <source>
        <dbReference type="Proteomes" id="UP000005237"/>
    </source>
</evidence>
<sequence length="171" mass="20568">MKTEKIQGLLKYIDDRLQTLENEKEDLKEYQKLDKTKRSIEYTMYDNTNKEAIKEKTKLDEQKAELIQKDNNVKTQLHDLSTEILKLDQEKKKLDANIKSLKDDKETLQSEENTMVEEKIKLKLDIDSLNEESNRYSFCFYLGLVSFCLTDRTQTRRQRFQCFLFDHDFYL</sequence>
<dbReference type="AlphaFoldDB" id="A0A8R1EFV4"/>
<dbReference type="EnsemblMetazoa" id="CJA34084.1">
    <property type="protein sequence ID" value="CJA34084.1"/>
    <property type="gene ID" value="WBGene00209931"/>
</dbReference>
<protein>
    <submittedName>
        <fullName evidence="2">Uncharacterized protein</fullName>
    </submittedName>
</protein>
<keyword evidence="1" id="KW-0175">Coiled coil</keyword>